<keyword evidence="6" id="KW-1185">Reference proteome</keyword>
<dbReference type="InterPro" id="IPR036390">
    <property type="entry name" value="WH_DNA-bd_sf"/>
</dbReference>
<dbReference type="GO" id="GO:0003700">
    <property type="term" value="F:DNA-binding transcription factor activity"/>
    <property type="evidence" value="ECO:0007669"/>
    <property type="project" value="TreeGrafter"/>
</dbReference>
<dbReference type="SUPFAM" id="SSF46785">
    <property type="entry name" value="Winged helix' DNA-binding domain"/>
    <property type="match status" value="1"/>
</dbReference>
<dbReference type="InterPro" id="IPR036388">
    <property type="entry name" value="WH-like_DNA-bd_sf"/>
</dbReference>
<evidence type="ECO:0000256" key="2">
    <source>
        <dbReference type="ARBA" id="ARBA00023125"/>
    </source>
</evidence>
<feature type="domain" description="IclR-ED" evidence="4">
    <location>
        <begin position="58"/>
        <end position="237"/>
    </location>
</feature>
<comment type="caution">
    <text evidence="5">The sequence shown here is derived from an EMBL/GenBank/DDBJ whole genome shotgun (WGS) entry which is preliminary data.</text>
</comment>
<dbReference type="InterPro" id="IPR029016">
    <property type="entry name" value="GAF-like_dom_sf"/>
</dbReference>
<dbReference type="InterPro" id="IPR050707">
    <property type="entry name" value="HTH_MetabolicPath_Reg"/>
</dbReference>
<dbReference type="AlphaFoldDB" id="A0A8I0HJC9"/>
<evidence type="ECO:0000256" key="3">
    <source>
        <dbReference type="ARBA" id="ARBA00023163"/>
    </source>
</evidence>
<protein>
    <submittedName>
        <fullName evidence="5">IclR family transcriptional regulator</fullName>
    </submittedName>
</protein>
<dbReference type="EMBL" id="JACSPR010000011">
    <property type="protein sequence ID" value="MBD8031123.1"/>
    <property type="molecule type" value="Genomic_DNA"/>
</dbReference>
<dbReference type="PANTHER" id="PTHR30136:SF24">
    <property type="entry name" value="HTH-TYPE TRANSCRIPTIONAL REPRESSOR ALLR"/>
    <property type="match status" value="1"/>
</dbReference>
<dbReference type="GO" id="GO:0045892">
    <property type="term" value="P:negative regulation of DNA-templated transcription"/>
    <property type="evidence" value="ECO:0007669"/>
    <property type="project" value="TreeGrafter"/>
</dbReference>
<proteinExistence type="predicted"/>
<gene>
    <name evidence="5" type="ORF">H9627_12480</name>
</gene>
<evidence type="ECO:0000259" key="4">
    <source>
        <dbReference type="PROSITE" id="PS51078"/>
    </source>
</evidence>
<dbReference type="SUPFAM" id="SSF55781">
    <property type="entry name" value="GAF domain-like"/>
    <property type="match status" value="1"/>
</dbReference>
<dbReference type="Gene3D" id="3.30.450.40">
    <property type="match status" value="1"/>
</dbReference>
<keyword evidence="2" id="KW-0238">DNA-binding</keyword>
<name>A0A8I0HJC9_9CORY</name>
<dbReference type="Pfam" id="PF09339">
    <property type="entry name" value="HTH_IclR"/>
    <property type="match status" value="1"/>
</dbReference>
<evidence type="ECO:0000313" key="5">
    <source>
        <dbReference type="EMBL" id="MBD8031123.1"/>
    </source>
</evidence>
<dbReference type="GO" id="GO:0003677">
    <property type="term" value="F:DNA binding"/>
    <property type="evidence" value="ECO:0007669"/>
    <property type="project" value="UniProtKB-KW"/>
</dbReference>
<dbReference type="Gene3D" id="1.10.10.10">
    <property type="entry name" value="Winged helix-like DNA-binding domain superfamily/Winged helix DNA-binding domain"/>
    <property type="match status" value="1"/>
</dbReference>
<evidence type="ECO:0000313" key="6">
    <source>
        <dbReference type="Proteomes" id="UP000650224"/>
    </source>
</evidence>
<dbReference type="PROSITE" id="PS51078">
    <property type="entry name" value="ICLR_ED"/>
    <property type="match status" value="1"/>
</dbReference>
<dbReference type="Proteomes" id="UP000650224">
    <property type="component" value="Unassembled WGS sequence"/>
</dbReference>
<dbReference type="Pfam" id="PF01614">
    <property type="entry name" value="IclR_C"/>
    <property type="match status" value="1"/>
</dbReference>
<keyword evidence="1" id="KW-0805">Transcription regulation</keyword>
<evidence type="ECO:0000256" key="1">
    <source>
        <dbReference type="ARBA" id="ARBA00023015"/>
    </source>
</evidence>
<dbReference type="PANTHER" id="PTHR30136">
    <property type="entry name" value="HELIX-TURN-HELIX TRANSCRIPTIONAL REGULATOR, ICLR FAMILY"/>
    <property type="match status" value="1"/>
</dbReference>
<dbReference type="InterPro" id="IPR005471">
    <property type="entry name" value="Tscrpt_reg_IclR_N"/>
</dbReference>
<sequence length="244" mass="26897">MRILKAFDVDHPRLSAAEICRRTGLPQSTAHRLANEMCDVGLLQRLQEGDFIVSPTAWEMFVRSNPLERLRFRAQPVMESVHNTLRHYVSLTTPDFEQRSILYIERFNSRSDASILGRHASRLDLHTTSSGLVMLAFARDSIVDQVLSVPLKDSITGVIIDPGEIRAMLPGIRKKGYTHIVGGLVAENTSMAVPIFDARGIVIAALGVVAKTAECDHESVISTLRVAGRNLSLSLGDVPDIPTF</sequence>
<organism evidence="5 6">
    <name type="scientific">Corynebacterium gallinarum</name>
    <dbReference type="NCBI Taxonomy" id="2762214"/>
    <lineage>
        <taxon>Bacteria</taxon>
        <taxon>Bacillati</taxon>
        <taxon>Actinomycetota</taxon>
        <taxon>Actinomycetes</taxon>
        <taxon>Mycobacteriales</taxon>
        <taxon>Corynebacteriaceae</taxon>
        <taxon>Corynebacterium</taxon>
    </lineage>
</organism>
<accession>A0A8I0HJC9</accession>
<dbReference type="SMART" id="SM00346">
    <property type="entry name" value="HTH_ICLR"/>
    <property type="match status" value="1"/>
</dbReference>
<dbReference type="InterPro" id="IPR014757">
    <property type="entry name" value="Tscrpt_reg_IclR_C"/>
</dbReference>
<reference evidence="5 6" key="1">
    <citation type="submission" date="2020-08" db="EMBL/GenBank/DDBJ databases">
        <title>A Genomic Blueprint of the Chicken Gut Microbiome.</title>
        <authorList>
            <person name="Gilroy R."/>
            <person name="Ravi A."/>
            <person name="Getino M."/>
            <person name="Pursley I."/>
            <person name="Horton D.L."/>
            <person name="Alikhan N.-F."/>
            <person name="Baker D."/>
            <person name="Gharbi K."/>
            <person name="Hall N."/>
            <person name="Watson M."/>
            <person name="Adriaenssens E.M."/>
            <person name="Foster-Nyarko E."/>
            <person name="Jarju S."/>
            <person name="Secka A."/>
            <person name="Antonio M."/>
            <person name="Oren A."/>
            <person name="Chaudhuri R."/>
            <person name="La Ragione R.M."/>
            <person name="Hildebrand F."/>
            <person name="Pallen M.J."/>
        </authorList>
    </citation>
    <scope>NUCLEOTIDE SEQUENCE [LARGE SCALE GENOMIC DNA]</scope>
    <source>
        <strain evidence="5 6">Sa1YVA5</strain>
    </source>
</reference>
<keyword evidence="3" id="KW-0804">Transcription</keyword>